<evidence type="ECO:0000313" key="7">
    <source>
        <dbReference type="EMBL" id="WOO84854.1"/>
    </source>
</evidence>
<feature type="region of interest" description="Disordered" evidence="5">
    <location>
        <begin position="1"/>
        <end position="172"/>
    </location>
</feature>
<keyword evidence="8" id="KW-1185">Reference proteome</keyword>
<evidence type="ECO:0000259" key="6">
    <source>
        <dbReference type="PROSITE" id="PS50102"/>
    </source>
</evidence>
<evidence type="ECO:0000256" key="2">
    <source>
        <dbReference type="ARBA" id="ARBA00022884"/>
    </source>
</evidence>
<dbReference type="GO" id="GO:0003723">
    <property type="term" value="F:RNA binding"/>
    <property type="evidence" value="ECO:0007669"/>
    <property type="project" value="UniProtKB-UniRule"/>
</dbReference>
<proteinExistence type="predicted"/>
<dbReference type="PROSITE" id="PS50102">
    <property type="entry name" value="RRM"/>
    <property type="match status" value="3"/>
</dbReference>
<dbReference type="SUPFAM" id="SSF54928">
    <property type="entry name" value="RNA-binding domain, RBD"/>
    <property type="match status" value="2"/>
</dbReference>
<keyword evidence="1" id="KW-0507">mRNA processing</keyword>
<evidence type="ECO:0000256" key="3">
    <source>
        <dbReference type="ARBA" id="ARBA00023187"/>
    </source>
</evidence>
<accession>A0AAF1BQI2</accession>
<dbReference type="GO" id="GO:0006397">
    <property type="term" value="P:mRNA processing"/>
    <property type="evidence" value="ECO:0007669"/>
    <property type="project" value="UniProtKB-KW"/>
</dbReference>
<dbReference type="Gene3D" id="3.30.70.330">
    <property type="match status" value="3"/>
</dbReference>
<dbReference type="RefSeq" id="XP_062630880.1">
    <property type="nucleotide sequence ID" value="XM_062774896.1"/>
</dbReference>
<evidence type="ECO:0000313" key="8">
    <source>
        <dbReference type="Proteomes" id="UP000827549"/>
    </source>
</evidence>
<dbReference type="EMBL" id="CP086719">
    <property type="protein sequence ID" value="WOO84854.1"/>
    <property type="molecule type" value="Genomic_DNA"/>
</dbReference>
<feature type="compositionally biased region" description="Pro residues" evidence="5">
    <location>
        <begin position="564"/>
        <end position="575"/>
    </location>
</feature>
<reference evidence="7" key="1">
    <citation type="submission" date="2023-10" db="EMBL/GenBank/DDBJ databases">
        <authorList>
            <person name="Noh H."/>
        </authorList>
    </citation>
    <scope>NUCLEOTIDE SEQUENCE</scope>
    <source>
        <strain evidence="7">DUCC4014</strain>
    </source>
</reference>
<dbReference type="Pfam" id="PF00076">
    <property type="entry name" value="RRM_1"/>
    <property type="match status" value="2"/>
</dbReference>
<feature type="domain" description="RRM" evidence="6">
    <location>
        <begin position="448"/>
        <end position="558"/>
    </location>
</feature>
<feature type="compositionally biased region" description="Basic and acidic residues" evidence="5">
    <location>
        <begin position="127"/>
        <end position="142"/>
    </location>
</feature>
<dbReference type="InterPro" id="IPR012677">
    <property type="entry name" value="Nucleotide-bd_a/b_plait_sf"/>
</dbReference>
<feature type="domain" description="RRM" evidence="6">
    <location>
        <begin position="233"/>
        <end position="316"/>
    </location>
</feature>
<evidence type="ECO:0000256" key="5">
    <source>
        <dbReference type="SAM" id="MobiDB-lite"/>
    </source>
</evidence>
<dbReference type="Proteomes" id="UP000827549">
    <property type="component" value="Chromosome 6"/>
</dbReference>
<feature type="region of interest" description="Disordered" evidence="5">
    <location>
        <begin position="489"/>
        <end position="515"/>
    </location>
</feature>
<sequence length="608" mass="67487">MDGYDALDAATASYTESRGGDDDRYRSHRDDRDRERRHRDDREDRHSHRDDRDRRDRDRDYGRDRDRERDRDRDRDYRRDDRDRYDRGDRYDRDRRRDRGEDRYDRGGDRSDPYAAPMRGSSPPRRRHDDRGDWRHGGDDYGGRGGGGGGGRGRRRDSPRRSPTPPGTLPLEARHVETSLWDIAPPQFEGISALEAKMTGMFTYGPGRVPPPLHLGLPSSFAAGMLNPLRQSKRLYIGGITETMTEDQLKTHFNNLMLENKIGAEEPGDPVQTVQVNTEKQYAFIEFRTGEEASAAMQFDGTMLGDVALRVKRPKDYVGIDPSLGFMGVGGDSNNKLFVGGLPTNLTSEQVMELLKSFGELRTFNLVKEGNGSVSKGFAFVEYLDPTVTDMAIQGLHGFQLGDRALVVQRAATTGRASAALPNVPGTAAFLAQSNILENADADAPLSQVMLMLNMVTADELYDDQEYGEILEDIRDECSKYGEVKGVRIPRPVPKSTKWEPSDSAAQTAEKNRKLDEENGVGRVYVMYADIPSAEKAMKALGGRQFGGRTILVASVSEEEFLGPAPPPPPSPPPAPEDEGGAPPPPPPPPPEEDLDKTAADALNDILG</sequence>
<organism evidence="7 8">
    <name type="scientific">Vanrija pseudolonga</name>
    <dbReference type="NCBI Taxonomy" id="143232"/>
    <lineage>
        <taxon>Eukaryota</taxon>
        <taxon>Fungi</taxon>
        <taxon>Dikarya</taxon>
        <taxon>Basidiomycota</taxon>
        <taxon>Agaricomycotina</taxon>
        <taxon>Tremellomycetes</taxon>
        <taxon>Trichosporonales</taxon>
        <taxon>Trichosporonaceae</taxon>
        <taxon>Vanrija</taxon>
    </lineage>
</organism>
<dbReference type="AlphaFoldDB" id="A0AAF1BQI2"/>
<dbReference type="CDD" id="cd12231">
    <property type="entry name" value="RRM2_U2AF65"/>
    <property type="match status" value="1"/>
</dbReference>
<keyword evidence="2 4" id="KW-0694">RNA-binding</keyword>
<dbReference type="CDD" id="cd12232">
    <property type="entry name" value="RRM3_U2AF65"/>
    <property type="match status" value="1"/>
</dbReference>
<dbReference type="GeneID" id="87811534"/>
<gene>
    <name evidence="7" type="primary">U2af50</name>
    <name evidence="7" type="ORF">LOC62_06G008368</name>
</gene>
<evidence type="ECO:0000256" key="1">
    <source>
        <dbReference type="ARBA" id="ARBA00022664"/>
    </source>
</evidence>
<dbReference type="SMART" id="SM00360">
    <property type="entry name" value="RRM"/>
    <property type="match status" value="3"/>
</dbReference>
<evidence type="ECO:0000256" key="4">
    <source>
        <dbReference type="PROSITE-ProRule" id="PRU00176"/>
    </source>
</evidence>
<dbReference type="PANTHER" id="PTHR23139">
    <property type="entry name" value="RNA-BINDING PROTEIN"/>
    <property type="match status" value="1"/>
</dbReference>
<protein>
    <submittedName>
        <fullName evidence="7">Splicing factor U2AF subunit</fullName>
    </submittedName>
</protein>
<feature type="region of interest" description="Disordered" evidence="5">
    <location>
        <begin position="557"/>
        <end position="608"/>
    </location>
</feature>
<dbReference type="InterPro" id="IPR035979">
    <property type="entry name" value="RBD_domain_sf"/>
</dbReference>
<keyword evidence="3" id="KW-0508">mRNA splicing</keyword>
<feature type="compositionally biased region" description="Basic and acidic residues" evidence="5">
    <location>
        <begin position="18"/>
        <end position="112"/>
    </location>
</feature>
<name>A0AAF1BQI2_9TREE</name>
<dbReference type="GO" id="GO:0008380">
    <property type="term" value="P:RNA splicing"/>
    <property type="evidence" value="ECO:0007669"/>
    <property type="project" value="UniProtKB-KW"/>
</dbReference>
<dbReference type="InterPro" id="IPR000504">
    <property type="entry name" value="RRM_dom"/>
</dbReference>
<feature type="domain" description="RRM" evidence="6">
    <location>
        <begin position="335"/>
        <end position="413"/>
    </location>
</feature>